<comment type="similarity">
    <text evidence="1">Belongs to the peptidase S33 family.</text>
</comment>
<dbReference type="GO" id="GO:0008233">
    <property type="term" value="F:peptidase activity"/>
    <property type="evidence" value="ECO:0007669"/>
    <property type="project" value="InterPro"/>
</dbReference>
<evidence type="ECO:0000259" key="4">
    <source>
        <dbReference type="Pfam" id="PF00561"/>
    </source>
</evidence>
<reference evidence="5" key="2">
    <citation type="journal article" date="2022" name="Microbiol. Resour. Announc.">
        <title>Whole-Genome Sequence of Entomortierella parvispora E1425, a Mucoromycotan Fungus Associated with Burkholderiaceae-Related Endosymbiotic Bacteria.</title>
        <authorList>
            <person name="Herlambang A."/>
            <person name="Guo Y."/>
            <person name="Takashima Y."/>
            <person name="Narisawa K."/>
            <person name="Ohta H."/>
            <person name="Nishizawa T."/>
        </authorList>
    </citation>
    <scope>NUCLEOTIDE SEQUENCE</scope>
    <source>
        <strain evidence="5">E1425</strain>
    </source>
</reference>
<evidence type="ECO:0000313" key="5">
    <source>
        <dbReference type="EMBL" id="GJJ68844.1"/>
    </source>
</evidence>
<dbReference type="Proteomes" id="UP000827284">
    <property type="component" value="Unassembled WGS sequence"/>
</dbReference>
<dbReference type="EMBL" id="BQFW01000002">
    <property type="protein sequence ID" value="GJJ68844.1"/>
    <property type="molecule type" value="Genomic_DNA"/>
</dbReference>
<evidence type="ECO:0000256" key="3">
    <source>
        <dbReference type="SAM" id="MobiDB-lite"/>
    </source>
</evidence>
<dbReference type="InterPro" id="IPR051601">
    <property type="entry name" value="Serine_prot/Carboxylest_S33"/>
</dbReference>
<dbReference type="InterPro" id="IPR002410">
    <property type="entry name" value="Peptidase_S33"/>
</dbReference>
<evidence type="ECO:0000256" key="1">
    <source>
        <dbReference type="ARBA" id="ARBA00010088"/>
    </source>
</evidence>
<accession>A0A9P3LSF9</accession>
<feature type="compositionally biased region" description="Low complexity" evidence="3">
    <location>
        <begin position="1"/>
        <end position="17"/>
    </location>
</feature>
<protein>
    <recommendedName>
        <fullName evidence="4">AB hydrolase-1 domain-containing protein</fullName>
    </recommendedName>
</protein>
<dbReference type="OrthoDB" id="1898734at2759"/>
<dbReference type="GO" id="GO:0006508">
    <property type="term" value="P:proteolysis"/>
    <property type="evidence" value="ECO:0007669"/>
    <property type="project" value="InterPro"/>
</dbReference>
<dbReference type="InterPro" id="IPR000073">
    <property type="entry name" value="AB_hydrolase_1"/>
</dbReference>
<comment type="caution">
    <text evidence="5">The sequence shown here is derived from an EMBL/GenBank/DDBJ whole genome shotgun (WGS) entry which is preliminary data.</text>
</comment>
<dbReference type="PANTHER" id="PTHR43248:SF2">
    <property type="entry name" value="PROLYL AMINOPEPTIDASE"/>
    <property type="match status" value="1"/>
</dbReference>
<name>A0A9P3LSF9_9FUNG</name>
<dbReference type="Pfam" id="PF00561">
    <property type="entry name" value="Abhydrolase_1"/>
    <property type="match status" value="1"/>
</dbReference>
<dbReference type="AlphaFoldDB" id="A0A9P3LSF9"/>
<reference evidence="5" key="1">
    <citation type="submission" date="2021-11" db="EMBL/GenBank/DDBJ databases">
        <authorList>
            <person name="Herlambang A."/>
            <person name="Guo Y."/>
            <person name="Takashima Y."/>
            <person name="Nishizawa T."/>
        </authorList>
    </citation>
    <scope>NUCLEOTIDE SEQUENCE</scope>
    <source>
        <strain evidence="5">E1425</strain>
    </source>
</reference>
<gene>
    <name evidence="5" type="ORF">EMPS_01190</name>
</gene>
<sequence>MSTSTSSSPASSQVQSPIHSPAMTNSTDLKTGSGYLRPGPVESFVSNGLKTQDYYFDLPLKHTDSSCKETIVVFARRVVAIERQGDADKMPWLIFFQGGPGFQGPAYNSGWVKVAAKKYNVLLLDQRGTGLSTAITVQSLSRFKTPQEQAEYFMQFRADSIVRDSELIRDTLLANCSEKKWSLLGQSYGGFCITTYLSMFPESLTAAYLTGGIPPMKDSLETVYRRSYKSVMGHTERYYKRFPMDIKRVKKIMKHLATHRVQLPSGGILTPRKFQQLGLNFGVSGGMDRVHSLCLQAFVNIDGKEEMSSLFLAEMASQDQIPPIYAVLHESIYCDGPGYASNWTASKLLSGEFKPFFEYSVDAFENYEDDASRIVYFTGEHMYDWMLDDYASLRPLKECADILAKCTTWPKLYNEEVLAKNKVPVAAAVYYDDMYVSRECSEKTAAGIQGMQLWVTNEYMHSGLRDADGILTKLLKIVNGEIDVPVA</sequence>
<dbReference type="PRINTS" id="PR00793">
    <property type="entry name" value="PROAMNOPTASE"/>
</dbReference>
<dbReference type="Gene3D" id="3.40.50.1820">
    <property type="entry name" value="alpha/beta hydrolase"/>
    <property type="match status" value="1"/>
</dbReference>
<organism evidence="5 6">
    <name type="scientific">Entomortierella parvispora</name>
    <dbReference type="NCBI Taxonomy" id="205924"/>
    <lineage>
        <taxon>Eukaryota</taxon>
        <taxon>Fungi</taxon>
        <taxon>Fungi incertae sedis</taxon>
        <taxon>Mucoromycota</taxon>
        <taxon>Mortierellomycotina</taxon>
        <taxon>Mortierellomycetes</taxon>
        <taxon>Mortierellales</taxon>
        <taxon>Mortierellaceae</taxon>
        <taxon>Entomortierella</taxon>
    </lineage>
</organism>
<feature type="domain" description="AB hydrolase-1" evidence="4">
    <location>
        <begin position="91"/>
        <end position="226"/>
    </location>
</feature>
<dbReference type="PANTHER" id="PTHR43248">
    <property type="entry name" value="2-SUCCINYL-6-HYDROXY-2,4-CYCLOHEXADIENE-1-CARBOXYLATE SYNTHASE"/>
    <property type="match status" value="1"/>
</dbReference>
<dbReference type="SUPFAM" id="SSF53474">
    <property type="entry name" value="alpha/beta-Hydrolases"/>
    <property type="match status" value="1"/>
</dbReference>
<feature type="region of interest" description="Disordered" evidence="3">
    <location>
        <begin position="1"/>
        <end position="32"/>
    </location>
</feature>
<evidence type="ECO:0000256" key="2">
    <source>
        <dbReference type="ARBA" id="ARBA00022801"/>
    </source>
</evidence>
<keyword evidence="6" id="KW-1185">Reference proteome</keyword>
<evidence type="ECO:0000313" key="6">
    <source>
        <dbReference type="Proteomes" id="UP000827284"/>
    </source>
</evidence>
<keyword evidence="2" id="KW-0378">Hydrolase</keyword>
<proteinExistence type="inferred from homology"/>
<dbReference type="InterPro" id="IPR029058">
    <property type="entry name" value="AB_hydrolase_fold"/>
</dbReference>